<evidence type="ECO:0000313" key="1">
    <source>
        <dbReference type="EMBL" id="QND62252.1"/>
    </source>
</evidence>
<gene>
    <name evidence="1" type="ORF">HB778_40185</name>
</gene>
<dbReference type="Proteomes" id="UP000515465">
    <property type="component" value="Plasmid p_1"/>
</dbReference>
<dbReference type="AlphaFoldDB" id="A0A7G6T670"/>
<sequence>MRNLALNTQLSYLQQVSLFARHFGKSPDLLGRGDIRTYQVYDQRERSCRPARSIPLRGAALPLQCDDREGLGA</sequence>
<protein>
    <submittedName>
        <fullName evidence="1">Site-specific integrase</fullName>
    </submittedName>
</protein>
<evidence type="ECO:0000313" key="2">
    <source>
        <dbReference type="Proteomes" id="UP000515465"/>
    </source>
</evidence>
<organism evidence="1 2">
    <name type="scientific">Mesorhizobium huakuii</name>
    <dbReference type="NCBI Taxonomy" id="28104"/>
    <lineage>
        <taxon>Bacteria</taxon>
        <taxon>Pseudomonadati</taxon>
        <taxon>Pseudomonadota</taxon>
        <taxon>Alphaproteobacteria</taxon>
        <taxon>Hyphomicrobiales</taxon>
        <taxon>Phyllobacteriaceae</taxon>
        <taxon>Mesorhizobium</taxon>
    </lineage>
</organism>
<name>A0A7G6T670_9HYPH</name>
<dbReference type="EMBL" id="CP050299">
    <property type="protein sequence ID" value="QND62252.1"/>
    <property type="molecule type" value="Genomic_DNA"/>
</dbReference>
<geneLocation type="plasmid" evidence="1 2">
    <name>p_1</name>
</geneLocation>
<reference evidence="2" key="1">
    <citation type="journal article" date="2020" name="Mol. Plant Microbe">
        <title>Rhizobial microsymbionts of the narrowly endemic Oxytropis species growing in Kamchatka are characterized by significant genetic diversity and possess a set of genes that are associated with T3SS and T6SS secretion systems and can affect the development of symbiosis.</title>
        <authorList>
            <person name="Safronova V."/>
            <person name="Guro P."/>
            <person name="Sazanova A."/>
            <person name="Kuznetsova I."/>
            <person name="Belimov A."/>
            <person name="Yakubov V."/>
            <person name="Chirak E."/>
            <person name="Afonin A."/>
            <person name="Gogolev Y."/>
            <person name="Andronov E."/>
            <person name="Tikhonovich I."/>
        </authorList>
    </citation>
    <scope>NUCLEOTIDE SEQUENCE [LARGE SCALE GENOMIC DNA]</scope>
    <source>
        <strain evidence="2">583</strain>
        <plasmid evidence="2">p_1</plasmid>
    </source>
</reference>
<proteinExistence type="predicted"/>
<keyword evidence="1" id="KW-0614">Plasmid</keyword>
<accession>A0A7G6T670</accession>